<keyword evidence="3" id="KW-1185">Reference proteome</keyword>
<reference evidence="2" key="1">
    <citation type="submission" date="2021-01" db="UniProtKB">
        <authorList>
            <consortium name="EnsemblMetazoa"/>
        </authorList>
    </citation>
    <scope>IDENTIFICATION</scope>
</reference>
<evidence type="ECO:0000313" key="2">
    <source>
        <dbReference type="EnsemblMetazoa" id="CLYHEMP008532.1"/>
    </source>
</evidence>
<dbReference type="EnsemblMetazoa" id="CLYHEMT008532.1">
    <property type="protein sequence ID" value="CLYHEMP008532.1"/>
    <property type="gene ID" value="CLYHEMG008532"/>
</dbReference>
<name>A0A7M5WL12_9CNID</name>
<evidence type="ECO:0000313" key="3">
    <source>
        <dbReference type="Proteomes" id="UP000594262"/>
    </source>
</evidence>
<keyword evidence="1" id="KW-0472">Membrane</keyword>
<evidence type="ECO:0000256" key="1">
    <source>
        <dbReference type="SAM" id="Phobius"/>
    </source>
</evidence>
<feature type="transmembrane region" description="Helical" evidence="1">
    <location>
        <begin position="166"/>
        <end position="199"/>
    </location>
</feature>
<evidence type="ECO:0008006" key="4">
    <source>
        <dbReference type="Google" id="ProtNLM"/>
    </source>
</evidence>
<dbReference type="Proteomes" id="UP000594262">
    <property type="component" value="Unplaced"/>
</dbReference>
<dbReference type="GeneID" id="136804991"/>
<organism evidence="2 3">
    <name type="scientific">Clytia hemisphaerica</name>
    <dbReference type="NCBI Taxonomy" id="252671"/>
    <lineage>
        <taxon>Eukaryota</taxon>
        <taxon>Metazoa</taxon>
        <taxon>Cnidaria</taxon>
        <taxon>Hydrozoa</taxon>
        <taxon>Hydroidolina</taxon>
        <taxon>Leptothecata</taxon>
        <taxon>Obeliida</taxon>
        <taxon>Clytiidae</taxon>
        <taxon>Clytia</taxon>
    </lineage>
</organism>
<keyword evidence="1" id="KW-1133">Transmembrane helix</keyword>
<sequence length="248" mass="27652">MTRQWADNHIEKKPGNRYNPSLQNKLAPVYKLWLGVVGIFSCILGVASICVCAVLKSKDDQLDNEFYQLWVGIPLVIYALFAILNAIFPDKKLTVFLVVMSFIMAGICLAGIFGAGFSYWKDGYRQVGITKWNKHCGDVDGFCVCDGIETMPKDMKCDDMDDMINLIFVEIALSALGFIISIMGLFVSFMGICCTPWVYFEMYDPRYDYDFGNETPGSTPIKYSPHTGNGGHDNHGFGAGAKNTAPFY</sequence>
<dbReference type="RefSeq" id="XP_066917628.1">
    <property type="nucleotide sequence ID" value="XM_067061527.1"/>
</dbReference>
<keyword evidence="1" id="KW-0812">Transmembrane</keyword>
<dbReference type="AlphaFoldDB" id="A0A7M5WL12"/>
<accession>A0A7M5WL12</accession>
<proteinExistence type="predicted"/>
<feature type="transmembrane region" description="Helical" evidence="1">
    <location>
        <begin position="67"/>
        <end position="88"/>
    </location>
</feature>
<protein>
    <recommendedName>
        <fullName evidence="4">Tetraspanin family protein</fullName>
    </recommendedName>
</protein>
<feature type="transmembrane region" description="Helical" evidence="1">
    <location>
        <begin position="32"/>
        <end position="55"/>
    </location>
</feature>
<feature type="transmembrane region" description="Helical" evidence="1">
    <location>
        <begin position="94"/>
        <end position="120"/>
    </location>
</feature>